<dbReference type="AlphaFoldDB" id="A0A812SAA7"/>
<sequence>MDPHKGLARDHSLPEVATELPPDQALRQPLLHSSSDESEAWSLLSGNSPMRVHREFAHASTQCPSPADEEAVPAPQPDPDVDEESIRRRARHHCLQLCCARLCCSWCCKCMVLVVVVNAFFLSGPLSKPMWIPISQHAACENCDDLPRSADAFRQEAPMEGGLAACEALCSSYSDCQAVDWFNTTRWCNLYTQPCLKPTANWDGASSYQIAVSCTLFNGTSGVMIGGQCMAGIEIPTTWSVVKREIPKLLSSPRSWLCSLSVALIYTYVTSSWLRGKIRPVVLWITPKGPRGRS</sequence>
<dbReference type="EMBL" id="CAJNJA010020936">
    <property type="protein sequence ID" value="CAE7467209.1"/>
    <property type="molecule type" value="Genomic_DNA"/>
</dbReference>
<feature type="region of interest" description="Disordered" evidence="1">
    <location>
        <begin position="57"/>
        <end position="83"/>
    </location>
</feature>
<accession>A0A812SAA7</accession>
<keyword evidence="3" id="KW-1185">Reference proteome</keyword>
<dbReference type="Proteomes" id="UP000601435">
    <property type="component" value="Unassembled WGS sequence"/>
</dbReference>
<protein>
    <submittedName>
        <fullName evidence="2">Uncharacterized protein</fullName>
    </submittedName>
</protein>
<gene>
    <name evidence="2" type="ORF">SNEC2469_LOCUS13127</name>
</gene>
<comment type="caution">
    <text evidence="2">The sequence shown here is derived from an EMBL/GenBank/DDBJ whole genome shotgun (WGS) entry which is preliminary data.</text>
</comment>
<reference evidence="2" key="1">
    <citation type="submission" date="2021-02" db="EMBL/GenBank/DDBJ databases">
        <authorList>
            <person name="Dougan E. K."/>
            <person name="Rhodes N."/>
            <person name="Thang M."/>
            <person name="Chan C."/>
        </authorList>
    </citation>
    <scope>NUCLEOTIDE SEQUENCE</scope>
</reference>
<proteinExistence type="predicted"/>
<dbReference type="OrthoDB" id="422114at2759"/>
<evidence type="ECO:0000256" key="1">
    <source>
        <dbReference type="SAM" id="MobiDB-lite"/>
    </source>
</evidence>
<feature type="region of interest" description="Disordered" evidence="1">
    <location>
        <begin position="1"/>
        <end position="34"/>
    </location>
</feature>
<evidence type="ECO:0000313" key="3">
    <source>
        <dbReference type="Proteomes" id="UP000601435"/>
    </source>
</evidence>
<evidence type="ECO:0000313" key="2">
    <source>
        <dbReference type="EMBL" id="CAE7467209.1"/>
    </source>
</evidence>
<organism evidence="2 3">
    <name type="scientific">Symbiodinium necroappetens</name>
    <dbReference type="NCBI Taxonomy" id="1628268"/>
    <lineage>
        <taxon>Eukaryota</taxon>
        <taxon>Sar</taxon>
        <taxon>Alveolata</taxon>
        <taxon>Dinophyceae</taxon>
        <taxon>Suessiales</taxon>
        <taxon>Symbiodiniaceae</taxon>
        <taxon>Symbiodinium</taxon>
    </lineage>
</organism>
<name>A0A812SAA7_9DINO</name>
<feature type="compositionally biased region" description="Basic and acidic residues" evidence="1">
    <location>
        <begin position="1"/>
        <end position="13"/>
    </location>
</feature>
<feature type="non-terminal residue" evidence="2">
    <location>
        <position position="1"/>
    </location>
</feature>